<reference evidence="2 3" key="1">
    <citation type="submission" date="2019-06" db="EMBL/GenBank/DDBJ databases">
        <title>Whole genome shotgun sequence of Corynebacterium variabile NBRC 15286.</title>
        <authorList>
            <person name="Hosoyama A."/>
            <person name="Uohara A."/>
            <person name="Ohji S."/>
            <person name="Ichikawa N."/>
        </authorList>
    </citation>
    <scope>NUCLEOTIDE SEQUENCE [LARGE SCALE GENOMIC DNA]</scope>
    <source>
        <strain evidence="2 3">NBRC 15286</strain>
    </source>
</reference>
<protein>
    <submittedName>
        <fullName evidence="2">Antibiotic biosynthesis monooxygenase</fullName>
    </submittedName>
</protein>
<dbReference type="AlphaFoldDB" id="A0A4Y4C563"/>
<dbReference type="Pfam" id="PF03992">
    <property type="entry name" value="ABM"/>
    <property type="match status" value="1"/>
</dbReference>
<gene>
    <name evidence="2" type="ORF">CVA01_15910</name>
</gene>
<sequence length="93" mass="10537">MAFVSIVVLSYPAGMESEIEERFAHRHQNVDKFEGFEGFEMLRPVSGGKSYFVITRWADEASYQKRMDARAEREDTGEGLSVEPLGFEVVDLG</sequence>
<dbReference type="GeneID" id="82887726"/>
<dbReference type="SUPFAM" id="SSF54909">
    <property type="entry name" value="Dimeric alpha+beta barrel"/>
    <property type="match status" value="1"/>
</dbReference>
<keyword evidence="2" id="KW-0503">Monooxygenase</keyword>
<dbReference type="InterPro" id="IPR050404">
    <property type="entry name" value="Heme-degrading_MO"/>
</dbReference>
<dbReference type="InterPro" id="IPR011008">
    <property type="entry name" value="Dimeric_a/b-barrel"/>
</dbReference>
<dbReference type="Proteomes" id="UP000319986">
    <property type="component" value="Unassembled WGS sequence"/>
</dbReference>
<dbReference type="PANTHER" id="PTHR34474:SF2">
    <property type="entry name" value="SIGNAL TRANSDUCTION PROTEIN TRAP"/>
    <property type="match status" value="1"/>
</dbReference>
<evidence type="ECO:0000313" key="2">
    <source>
        <dbReference type="EMBL" id="GEC86277.1"/>
    </source>
</evidence>
<dbReference type="Gene3D" id="3.30.70.100">
    <property type="match status" value="1"/>
</dbReference>
<name>A0A4Y4C563_9CORY</name>
<evidence type="ECO:0000259" key="1">
    <source>
        <dbReference type="Pfam" id="PF03992"/>
    </source>
</evidence>
<dbReference type="InterPro" id="IPR007138">
    <property type="entry name" value="ABM_dom"/>
</dbReference>
<dbReference type="RefSeq" id="WP_141329851.1">
    <property type="nucleotide sequence ID" value="NZ_BJNT01000012.1"/>
</dbReference>
<comment type="caution">
    <text evidence="2">The sequence shown here is derived from an EMBL/GenBank/DDBJ whole genome shotgun (WGS) entry which is preliminary data.</text>
</comment>
<proteinExistence type="predicted"/>
<accession>A0A4Y4C563</accession>
<dbReference type="GO" id="GO:0004497">
    <property type="term" value="F:monooxygenase activity"/>
    <property type="evidence" value="ECO:0007669"/>
    <property type="project" value="UniProtKB-KW"/>
</dbReference>
<dbReference type="PANTHER" id="PTHR34474">
    <property type="entry name" value="SIGNAL TRANSDUCTION PROTEIN TRAP"/>
    <property type="match status" value="1"/>
</dbReference>
<evidence type="ECO:0000313" key="3">
    <source>
        <dbReference type="Proteomes" id="UP000319986"/>
    </source>
</evidence>
<feature type="domain" description="ABM" evidence="1">
    <location>
        <begin position="4"/>
        <end position="68"/>
    </location>
</feature>
<organism evidence="2 3">
    <name type="scientific">Corynebacterium variabile</name>
    <dbReference type="NCBI Taxonomy" id="1727"/>
    <lineage>
        <taxon>Bacteria</taxon>
        <taxon>Bacillati</taxon>
        <taxon>Actinomycetota</taxon>
        <taxon>Actinomycetes</taxon>
        <taxon>Mycobacteriales</taxon>
        <taxon>Corynebacteriaceae</taxon>
        <taxon>Corynebacterium</taxon>
    </lineage>
</organism>
<dbReference type="EMBL" id="BJNT01000012">
    <property type="protein sequence ID" value="GEC86277.1"/>
    <property type="molecule type" value="Genomic_DNA"/>
</dbReference>
<keyword evidence="2" id="KW-0560">Oxidoreductase</keyword>